<proteinExistence type="predicted"/>
<protein>
    <submittedName>
        <fullName evidence="2">Uncharacterized protein</fullName>
    </submittedName>
</protein>
<reference evidence="2" key="1">
    <citation type="submission" date="2018-02" db="EMBL/GenBank/DDBJ databases">
        <title>Rhizophora mucronata_Transcriptome.</title>
        <authorList>
            <person name="Meera S.P."/>
            <person name="Sreeshan A."/>
            <person name="Augustine A."/>
        </authorList>
    </citation>
    <scope>NUCLEOTIDE SEQUENCE</scope>
    <source>
        <tissue evidence="2">Leaf</tissue>
    </source>
</reference>
<accession>A0A2P2QNS0</accession>
<keyword evidence="1" id="KW-0812">Transmembrane</keyword>
<keyword evidence="1" id="KW-1133">Transmembrane helix</keyword>
<dbReference type="EMBL" id="GGEC01088176">
    <property type="protein sequence ID" value="MBX68660.1"/>
    <property type="molecule type" value="Transcribed_RNA"/>
</dbReference>
<keyword evidence="1" id="KW-0472">Membrane</keyword>
<organism evidence="2">
    <name type="scientific">Rhizophora mucronata</name>
    <name type="common">Asiatic mangrove</name>
    <dbReference type="NCBI Taxonomy" id="61149"/>
    <lineage>
        <taxon>Eukaryota</taxon>
        <taxon>Viridiplantae</taxon>
        <taxon>Streptophyta</taxon>
        <taxon>Embryophyta</taxon>
        <taxon>Tracheophyta</taxon>
        <taxon>Spermatophyta</taxon>
        <taxon>Magnoliopsida</taxon>
        <taxon>eudicotyledons</taxon>
        <taxon>Gunneridae</taxon>
        <taxon>Pentapetalae</taxon>
        <taxon>rosids</taxon>
        <taxon>fabids</taxon>
        <taxon>Malpighiales</taxon>
        <taxon>Rhizophoraceae</taxon>
        <taxon>Rhizophora</taxon>
    </lineage>
</organism>
<evidence type="ECO:0000256" key="1">
    <source>
        <dbReference type="SAM" id="Phobius"/>
    </source>
</evidence>
<name>A0A2P2QNS0_RHIMU</name>
<evidence type="ECO:0000313" key="2">
    <source>
        <dbReference type="EMBL" id="MBX68660.1"/>
    </source>
</evidence>
<sequence>MISYQEQPLLWRILLDQFSVWYSSLHNSTDCLWLSFYTNSLPCNLSGVDYYYFLNQALMVWTICLACYFWFA</sequence>
<dbReference type="AlphaFoldDB" id="A0A2P2QNS0"/>
<feature type="transmembrane region" description="Helical" evidence="1">
    <location>
        <begin position="50"/>
        <end position="71"/>
    </location>
</feature>